<dbReference type="InterPro" id="IPR037165">
    <property type="entry name" value="AldOxase/xan_DH_Mopterin-bd_sf"/>
</dbReference>
<accession>A0ABD0NJL5</accession>
<reference evidence="1 2" key="1">
    <citation type="submission" date="2024-05" db="EMBL/GenBank/DDBJ databases">
        <title>Genome sequencing and assembly of Indian major carp, Cirrhinus mrigala (Hamilton, 1822).</title>
        <authorList>
            <person name="Mohindra V."/>
            <person name="Chowdhury L.M."/>
            <person name="Lal K."/>
            <person name="Jena J.K."/>
        </authorList>
    </citation>
    <scope>NUCLEOTIDE SEQUENCE [LARGE SCALE GENOMIC DNA]</scope>
    <source>
        <strain evidence="1">CM1030</strain>
        <tissue evidence="1">Blood</tissue>
    </source>
</reference>
<comment type="caution">
    <text evidence="1">The sequence shown here is derived from an EMBL/GenBank/DDBJ whole genome shotgun (WGS) entry which is preliminary data.</text>
</comment>
<dbReference type="InterPro" id="IPR016208">
    <property type="entry name" value="Ald_Oxase/xanthine_DH-like"/>
</dbReference>
<name>A0ABD0NJL5_CIRMR</name>
<dbReference type="EMBL" id="JAMKFB020000022">
    <property type="protein sequence ID" value="KAL0160533.1"/>
    <property type="molecule type" value="Genomic_DNA"/>
</dbReference>
<dbReference type="AlphaFoldDB" id="A0ABD0NJL5"/>
<protein>
    <recommendedName>
        <fullName evidence="3">Xanthine dehydrogenase</fullName>
    </recommendedName>
</protein>
<dbReference type="PANTHER" id="PTHR45444:SF3">
    <property type="entry name" value="XANTHINE DEHYDROGENASE"/>
    <property type="match status" value="1"/>
</dbReference>
<gene>
    <name evidence="1" type="ORF">M9458_044258</name>
</gene>
<dbReference type="Proteomes" id="UP001529510">
    <property type="component" value="Unassembled WGS sequence"/>
</dbReference>
<sequence>GIGEPTLFLGSSVFFAIKDAVTSARKDAGLTGPFQLNSPATPERACLACATRFTKMV</sequence>
<organism evidence="1 2">
    <name type="scientific">Cirrhinus mrigala</name>
    <name type="common">Mrigala</name>
    <dbReference type="NCBI Taxonomy" id="683832"/>
    <lineage>
        <taxon>Eukaryota</taxon>
        <taxon>Metazoa</taxon>
        <taxon>Chordata</taxon>
        <taxon>Craniata</taxon>
        <taxon>Vertebrata</taxon>
        <taxon>Euteleostomi</taxon>
        <taxon>Actinopterygii</taxon>
        <taxon>Neopterygii</taxon>
        <taxon>Teleostei</taxon>
        <taxon>Ostariophysi</taxon>
        <taxon>Cypriniformes</taxon>
        <taxon>Cyprinidae</taxon>
        <taxon>Labeoninae</taxon>
        <taxon>Labeonini</taxon>
        <taxon>Cirrhinus</taxon>
    </lineage>
</organism>
<feature type="non-terminal residue" evidence="1">
    <location>
        <position position="1"/>
    </location>
</feature>
<proteinExistence type="predicted"/>
<evidence type="ECO:0000313" key="2">
    <source>
        <dbReference type="Proteomes" id="UP001529510"/>
    </source>
</evidence>
<keyword evidence="2" id="KW-1185">Reference proteome</keyword>
<evidence type="ECO:0000313" key="1">
    <source>
        <dbReference type="EMBL" id="KAL0160533.1"/>
    </source>
</evidence>
<evidence type="ECO:0008006" key="3">
    <source>
        <dbReference type="Google" id="ProtNLM"/>
    </source>
</evidence>
<dbReference type="SUPFAM" id="SSF56003">
    <property type="entry name" value="Molybdenum cofactor-binding domain"/>
    <property type="match status" value="1"/>
</dbReference>
<dbReference type="PANTHER" id="PTHR45444">
    <property type="entry name" value="XANTHINE DEHYDROGENASE"/>
    <property type="match status" value="1"/>
</dbReference>
<dbReference type="Gene3D" id="3.30.365.10">
    <property type="entry name" value="Aldehyde oxidase/xanthine dehydrogenase, molybdopterin binding domain"/>
    <property type="match status" value="1"/>
</dbReference>